<dbReference type="PROSITE" id="PS50850">
    <property type="entry name" value="MFS"/>
    <property type="match status" value="1"/>
</dbReference>
<comment type="similarity">
    <text evidence="2">Belongs to the major facilitator superfamily. TCR/Tet family.</text>
</comment>
<dbReference type="InterPro" id="IPR020846">
    <property type="entry name" value="MFS_dom"/>
</dbReference>
<dbReference type="VEuPathDB" id="FungiDB:BO71DRAFT_371091"/>
<dbReference type="Proteomes" id="UP000247810">
    <property type="component" value="Unassembled WGS sequence"/>
</dbReference>
<evidence type="ECO:0000256" key="5">
    <source>
        <dbReference type="ARBA" id="ARBA00023136"/>
    </source>
</evidence>
<proteinExistence type="inferred from homology"/>
<evidence type="ECO:0000256" key="3">
    <source>
        <dbReference type="ARBA" id="ARBA00022692"/>
    </source>
</evidence>
<dbReference type="CDD" id="cd17502">
    <property type="entry name" value="MFS_Azr1_MDR_like"/>
    <property type="match status" value="1"/>
</dbReference>
<evidence type="ECO:0000256" key="7">
    <source>
        <dbReference type="SAM" id="Phobius"/>
    </source>
</evidence>
<dbReference type="InterPro" id="IPR036259">
    <property type="entry name" value="MFS_trans_sf"/>
</dbReference>
<dbReference type="OrthoDB" id="10021397at2759"/>
<feature type="transmembrane region" description="Helical" evidence="7">
    <location>
        <begin position="265"/>
        <end position="285"/>
    </location>
</feature>
<feature type="transmembrane region" description="Helical" evidence="7">
    <location>
        <begin position="239"/>
        <end position="259"/>
    </location>
</feature>
<feature type="transmembrane region" description="Helical" evidence="7">
    <location>
        <begin position="513"/>
        <end position="532"/>
    </location>
</feature>
<keyword evidence="4 7" id="KW-1133">Transmembrane helix</keyword>
<dbReference type="InterPro" id="IPR011701">
    <property type="entry name" value="MFS"/>
</dbReference>
<dbReference type="Pfam" id="PF07690">
    <property type="entry name" value="MFS_1"/>
    <property type="match status" value="1"/>
</dbReference>
<feature type="transmembrane region" description="Helical" evidence="7">
    <location>
        <begin position="165"/>
        <end position="192"/>
    </location>
</feature>
<evidence type="ECO:0000313" key="10">
    <source>
        <dbReference type="Proteomes" id="UP000247810"/>
    </source>
</evidence>
<feature type="transmembrane region" description="Helical" evidence="7">
    <location>
        <begin position="306"/>
        <end position="327"/>
    </location>
</feature>
<dbReference type="SUPFAM" id="SSF103473">
    <property type="entry name" value="MFS general substrate transporter"/>
    <property type="match status" value="1"/>
</dbReference>
<feature type="transmembrane region" description="Helical" evidence="7">
    <location>
        <begin position="401"/>
        <end position="424"/>
    </location>
</feature>
<gene>
    <name evidence="9" type="ORF">BO71DRAFT_371091</name>
</gene>
<keyword evidence="3 7" id="KW-0812">Transmembrane</keyword>
<feature type="transmembrane region" description="Helical" evidence="7">
    <location>
        <begin position="347"/>
        <end position="364"/>
    </location>
</feature>
<dbReference type="PANTHER" id="PTHR23501:SF193">
    <property type="entry name" value="MULTIDRUG TRANSPORTER, PUTATIVE (AFU_ORTHOLOGUE AFUA_8G00940)-RELATED"/>
    <property type="match status" value="1"/>
</dbReference>
<feature type="transmembrane region" description="Helical" evidence="7">
    <location>
        <begin position="34"/>
        <end position="56"/>
    </location>
</feature>
<evidence type="ECO:0000259" key="8">
    <source>
        <dbReference type="PROSITE" id="PS50850"/>
    </source>
</evidence>
<evidence type="ECO:0000256" key="1">
    <source>
        <dbReference type="ARBA" id="ARBA00004141"/>
    </source>
</evidence>
<feature type="transmembrane region" description="Helical" evidence="7">
    <location>
        <begin position="133"/>
        <end position="158"/>
    </location>
</feature>
<keyword evidence="10" id="KW-1185">Reference proteome</keyword>
<feature type="region of interest" description="Disordered" evidence="6">
    <location>
        <begin position="1"/>
        <end position="30"/>
    </location>
</feature>
<feature type="domain" description="Major facilitator superfamily (MFS) profile" evidence="8">
    <location>
        <begin position="43"/>
        <end position="536"/>
    </location>
</feature>
<evidence type="ECO:0000256" key="4">
    <source>
        <dbReference type="ARBA" id="ARBA00022989"/>
    </source>
</evidence>
<accession>A0A319DM23</accession>
<dbReference type="PANTHER" id="PTHR23501">
    <property type="entry name" value="MAJOR FACILITATOR SUPERFAMILY"/>
    <property type="match status" value="1"/>
</dbReference>
<organism evidence="9 10">
    <name type="scientific">Aspergillus ellipticus CBS 707.79</name>
    <dbReference type="NCBI Taxonomy" id="1448320"/>
    <lineage>
        <taxon>Eukaryota</taxon>
        <taxon>Fungi</taxon>
        <taxon>Dikarya</taxon>
        <taxon>Ascomycota</taxon>
        <taxon>Pezizomycotina</taxon>
        <taxon>Eurotiomycetes</taxon>
        <taxon>Eurotiomycetidae</taxon>
        <taxon>Eurotiales</taxon>
        <taxon>Aspergillaceae</taxon>
        <taxon>Aspergillus</taxon>
        <taxon>Aspergillus subgen. Circumdati</taxon>
    </lineage>
</organism>
<dbReference type="GO" id="GO:0005886">
    <property type="term" value="C:plasma membrane"/>
    <property type="evidence" value="ECO:0007669"/>
    <property type="project" value="TreeGrafter"/>
</dbReference>
<feature type="transmembrane region" description="Helical" evidence="7">
    <location>
        <begin position="371"/>
        <end position="389"/>
    </location>
</feature>
<feature type="transmembrane region" description="Helical" evidence="7">
    <location>
        <begin position="107"/>
        <end position="127"/>
    </location>
</feature>
<evidence type="ECO:0000256" key="6">
    <source>
        <dbReference type="SAM" id="MobiDB-lite"/>
    </source>
</evidence>
<feature type="transmembrane region" description="Helical" evidence="7">
    <location>
        <begin position="436"/>
        <end position="457"/>
    </location>
</feature>
<protein>
    <submittedName>
        <fullName evidence="9">MFS general substrate transporter</fullName>
    </submittedName>
</protein>
<feature type="compositionally biased region" description="Polar residues" evidence="6">
    <location>
        <begin position="11"/>
        <end position="23"/>
    </location>
</feature>
<keyword evidence="5 7" id="KW-0472">Membrane</keyword>
<reference evidence="9 10" key="1">
    <citation type="submission" date="2018-02" db="EMBL/GenBank/DDBJ databases">
        <title>The genomes of Aspergillus section Nigri reveals drivers in fungal speciation.</title>
        <authorList>
            <consortium name="DOE Joint Genome Institute"/>
            <person name="Vesth T.C."/>
            <person name="Nybo J."/>
            <person name="Theobald S."/>
            <person name="Brandl J."/>
            <person name="Frisvad J.C."/>
            <person name="Nielsen K.F."/>
            <person name="Lyhne E.K."/>
            <person name="Kogle M.E."/>
            <person name="Kuo A."/>
            <person name="Riley R."/>
            <person name="Clum A."/>
            <person name="Nolan M."/>
            <person name="Lipzen A."/>
            <person name="Salamov A."/>
            <person name="Henrissat B."/>
            <person name="Wiebenga A."/>
            <person name="De vries R.P."/>
            <person name="Grigoriev I.V."/>
            <person name="Mortensen U.H."/>
            <person name="Andersen M.R."/>
            <person name="Baker S.E."/>
        </authorList>
    </citation>
    <scope>NUCLEOTIDE SEQUENCE [LARGE SCALE GENOMIC DNA]</scope>
    <source>
        <strain evidence="9 10">CBS 707.79</strain>
    </source>
</reference>
<dbReference type="AlphaFoldDB" id="A0A319DM23"/>
<name>A0A319DM23_9EURO</name>
<evidence type="ECO:0000313" key="9">
    <source>
        <dbReference type="EMBL" id="PYH98429.1"/>
    </source>
</evidence>
<dbReference type="FunFam" id="1.20.1720.10:FF:000012">
    <property type="entry name" value="MFS toxin efflux pump (AflT)"/>
    <property type="match status" value="1"/>
</dbReference>
<feature type="transmembrane region" description="Helical" evidence="7">
    <location>
        <begin position="198"/>
        <end position="218"/>
    </location>
</feature>
<dbReference type="GO" id="GO:0022857">
    <property type="term" value="F:transmembrane transporter activity"/>
    <property type="evidence" value="ECO:0007669"/>
    <property type="project" value="InterPro"/>
</dbReference>
<sequence length="548" mass="58440">MIYSPALLSRTPIQSSPNETKPPQSIKPDEDPQWIKGITLVMVITGIALVVFLMLLDMSIVSTAIPKITSEFHALDDIAWYGSAYTISSACLQPLTGKFYALFSSKWTFLTFFAVFELGSLLCGIAISSKMLIIGRAVAGLGSSGLMNGGLIILAGAVPMQKRPFMLGIIMGVGQLGLVSGPVVGGALTTYATWRWCFYLNLPIGAAVGVLLLFTRIPSPKPSSNTTPPLQTLHQTLDLLGFALFAGASIQLLLALQYGGTTYPWSSATVIGLFIGSAATYTLFITWEHRMKNDAMIPGYLVKNRIISSSCVLSAGTFGMTMLLSYYLPVYFQSVRGRSALVSGVDLLPNILCQLVIAVLSGVLTSKTGYYLPWAVLGGMLNSVGNGLLSTLSPTTAVRDWAGFQALVGFGKGAVAQVVCLSPMIAIQNAVAPEEVATAMALMTCSQTFGGAIFLALGEVVFARALRGEIPRYAPDVNSDTVIAAGATGFREVVARKDLLGVLEAYAKSIDQVFYVGVGLCLVQFIAAWGVGWRDVRDKKNKEKEESV</sequence>
<evidence type="ECO:0000256" key="2">
    <source>
        <dbReference type="ARBA" id="ARBA00007520"/>
    </source>
</evidence>
<dbReference type="EMBL" id="KZ825811">
    <property type="protein sequence ID" value="PYH98429.1"/>
    <property type="molecule type" value="Genomic_DNA"/>
</dbReference>
<dbReference type="Gene3D" id="1.20.1250.20">
    <property type="entry name" value="MFS general substrate transporter like domains"/>
    <property type="match status" value="2"/>
</dbReference>
<comment type="subcellular location">
    <subcellularLocation>
        <location evidence="1">Membrane</location>
        <topology evidence="1">Multi-pass membrane protein</topology>
    </subcellularLocation>
</comment>